<organism evidence="2 3">
    <name type="scientific">Hemibagrus guttatus</name>
    <dbReference type="NCBI Taxonomy" id="175788"/>
    <lineage>
        <taxon>Eukaryota</taxon>
        <taxon>Metazoa</taxon>
        <taxon>Chordata</taxon>
        <taxon>Craniata</taxon>
        <taxon>Vertebrata</taxon>
        <taxon>Euteleostomi</taxon>
        <taxon>Actinopterygii</taxon>
        <taxon>Neopterygii</taxon>
        <taxon>Teleostei</taxon>
        <taxon>Ostariophysi</taxon>
        <taxon>Siluriformes</taxon>
        <taxon>Bagridae</taxon>
        <taxon>Hemibagrus</taxon>
    </lineage>
</organism>
<feature type="compositionally biased region" description="Basic and acidic residues" evidence="1">
    <location>
        <begin position="138"/>
        <end position="151"/>
    </location>
</feature>
<feature type="compositionally biased region" description="Polar residues" evidence="1">
    <location>
        <begin position="197"/>
        <end position="206"/>
    </location>
</feature>
<feature type="region of interest" description="Disordered" evidence="1">
    <location>
        <begin position="1"/>
        <end position="37"/>
    </location>
</feature>
<dbReference type="Proteomes" id="UP001274896">
    <property type="component" value="Unassembled WGS sequence"/>
</dbReference>
<feature type="compositionally biased region" description="Basic and acidic residues" evidence="1">
    <location>
        <begin position="237"/>
        <end position="266"/>
    </location>
</feature>
<keyword evidence="3" id="KW-1185">Reference proteome</keyword>
<protein>
    <submittedName>
        <fullName evidence="2">Uncharacterized protein</fullName>
    </submittedName>
</protein>
<evidence type="ECO:0000313" key="2">
    <source>
        <dbReference type="EMBL" id="KAK3507306.1"/>
    </source>
</evidence>
<name>A0AAE0PSA7_9TELE</name>
<feature type="region of interest" description="Disordered" evidence="1">
    <location>
        <begin position="74"/>
        <end position="289"/>
    </location>
</feature>
<evidence type="ECO:0000256" key="1">
    <source>
        <dbReference type="SAM" id="MobiDB-lite"/>
    </source>
</evidence>
<feature type="compositionally biased region" description="Low complexity" evidence="1">
    <location>
        <begin position="28"/>
        <end position="37"/>
    </location>
</feature>
<feature type="compositionally biased region" description="Polar residues" evidence="1">
    <location>
        <begin position="270"/>
        <end position="289"/>
    </location>
</feature>
<accession>A0AAE0PSA7</accession>
<feature type="compositionally biased region" description="Basic and acidic residues" evidence="1">
    <location>
        <begin position="208"/>
        <end position="230"/>
    </location>
</feature>
<sequence>MDGDTKQPLVEGMKNIQAPEIKSSSNSVIVTGRGTRGKVGVVFVEGKSSSKDDSQNDHISTRSYNTMQNYNIATPEKQVGDRREGAGTLRRSKRTRKCSLYIKGPVKRSSADTEPRSEKTTRECSAEPEEAAVKRTGRKEGELKNTPKQHESAFPVTTEKVKEIEKESRGKKKPKYEQRKAKDRSGDKRTDERRTRSYTASPQCQVENKGKEMRESDGRNKSKNQIKEPKMSGVNKVLRERQPKEAGVDRKEKMKREEERSKDAGKWKMTRSTVAGTTEGETGKQDMTTGILTRRKKLILEQNIYKRQKEKCKINLQMPGPCMEGH</sequence>
<feature type="compositionally biased region" description="Basic and acidic residues" evidence="1">
    <location>
        <begin position="175"/>
        <end position="195"/>
    </location>
</feature>
<feature type="compositionally biased region" description="Basic and acidic residues" evidence="1">
    <location>
        <begin position="159"/>
        <end position="168"/>
    </location>
</feature>
<gene>
    <name evidence="2" type="ORF">QTP70_013561</name>
</gene>
<proteinExistence type="predicted"/>
<reference evidence="2" key="1">
    <citation type="submission" date="2023-06" db="EMBL/GenBank/DDBJ databases">
        <title>Male Hemibagrus guttatus genome.</title>
        <authorList>
            <person name="Bian C."/>
        </authorList>
    </citation>
    <scope>NUCLEOTIDE SEQUENCE</scope>
    <source>
        <strain evidence="2">Male_cb2023</strain>
        <tissue evidence="2">Muscle</tissue>
    </source>
</reference>
<evidence type="ECO:0000313" key="3">
    <source>
        <dbReference type="Proteomes" id="UP001274896"/>
    </source>
</evidence>
<dbReference type="AlphaFoldDB" id="A0AAE0PSA7"/>
<feature type="compositionally biased region" description="Basic and acidic residues" evidence="1">
    <location>
        <begin position="109"/>
        <end position="125"/>
    </location>
</feature>
<dbReference type="EMBL" id="JAUCMX010000029">
    <property type="protein sequence ID" value="KAK3507306.1"/>
    <property type="molecule type" value="Genomic_DNA"/>
</dbReference>
<comment type="caution">
    <text evidence="2">The sequence shown here is derived from an EMBL/GenBank/DDBJ whole genome shotgun (WGS) entry which is preliminary data.</text>
</comment>